<evidence type="ECO:0000313" key="5">
    <source>
        <dbReference type="Proteomes" id="UP000774750"/>
    </source>
</evidence>
<feature type="domain" description="NADPH-dependent FMN reductase-like" evidence="3">
    <location>
        <begin position="4"/>
        <end position="104"/>
    </location>
</feature>
<keyword evidence="5" id="KW-1185">Reference proteome</keyword>
<reference evidence="4" key="1">
    <citation type="submission" date="2020-08" db="EMBL/GenBank/DDBJ databases">
        <authorList>
            <person name="Cejkova D."/>
            <person name="Kubasova T."/>
            <person name="Jahodarova E."/>
            <person name="Rychlik I."/>
        </authorList>
    </citation>
    <scope>NUCLEOTIDE SEQUENCE</scope>
    <source>
        <strain evidence="4">An559</strain>
    </source>
</reference>
<protein>
    <submittedName>
        <fullName evidence="4">Flavodoxin family protein</fullName>
    </submittedName>
</protein>
<evidence type="ECO:0000256" key="2">
    <source>
        <dbReference type="ARBA" id="ARBA00022643"/>
    </source>
</evidence>
<evidence type="ECO:0000256" key="1">
    <source>
        <dbReference type="ARBA" id="ARBA00022630"/>
    </source>
</evidence>
<reference evidence="4" key="2">
    <citation type="journal article" date="2021" name="Sci. Rep.">
        <title>The distribution of antibiotic resistance genes in chicken gut microbiota commensals.</title>
        <authorList>
            <person name="Juricova H."/>
            <person name="Matiasovicova J."/>
            <person name="Kubasova T."/>
            <person name="Cejkova D."/>
            <person name="Rychlik I."/>
        </authorList>
    </citation>
    <scope>NUCLEOTIDE SEQUENCE</scope>
    <source>
        <strain evidence="4">An559</strain>
    </source>
</reference>
<dbReference type="Pfam" id="PF03358">
    <property type="entry name" value="FMN_red"/>
    <property type="match status" value="1"/>
</dbReference>
<keyword evidence="2" id="KW-0288">FMN</keyword>
<keyword evidence="1" id="KW-0285">Flavoprotein</keyword>
<comment type="caution">
    <text evidence="4">The sequence shown here is derived from an EMBL/GenBank/DDBJ whole genome shotgun (WGS) entry which is preliminary data.</text>
</comment>
<accession>A0A938X5W0</accession>
<dbReference type="InterPro" id="IPR051796">
    <property type="entry name" value="ISF_SsuE-like"/>
</dbReference>
<dbReference type="PANTHER" id="PTHR43278:SF2">
    <property type="entry name" value="IRON-SULFUR FLAVOPROTEIN"/>
    <property type="match status" value="1"/>
</dbReference>
<name>A0A938X5W0_9FIRM</name>
<dbReference type="RefSeq" id="WP_204445525.1">
    <property type="nucleotide sequence ID" value="NZ_JACJKY010000006.1"/>
</dbReference>
<dbReference type="Gene3D" id="3.40.50.360">
    <property type="match status" value="1"/>
</dbReference>
<dbReference type="AlphaFoldDB" id="A0A938X5W0"/>
<dbReference type="Proteomes" id="UP000774750">
    <property type="component" value="Unassembled WGS sequence"/>
</dbReference>
<evidence type="ECO:0000313" key="4">
    <source>
        <dbReference type="EMBL" id="MBM6920543.1"/>
    </source>
</evidence>
<evidence type="ECO:0000259" key="3">
    <source>
        <dbReference type="Pfam" id="PF03358"/>
    </source>
</evidence>
<dbReference type="GO" id="GO:0016491">
    <property type="term" value="F:oxidoreductase activity"/>
    <property type="evidence" value="ECO:0007669"/>
    <property type="project" value="InterPro"/>
</dbReference>
<proteinExistence type="predicted"/>
<dbReference type="InterPro" id="IPR005025">
    <property type="entry name" value="FMN_Rdtase-like_dom"/>
</dbReference>
<dbReference type="PANTHER" id="PTHR43278">
    <property type="entry name" value="NAD(P)H-DEPENDENT FMN-CONTAINING OXIDOREDUCTASE YWQN-RELATED"/>
    <property type="match status" value="1"/>
</dbReference>
<organism evidence="4 5">
    <name type="scientific">Merdimmobilis hominis</name>
    <dbReference type="NCBI Taxonomy" id="2897707"/>
    <lineage>
        <taxon>Bacteria</taxon>
        <taxon>Bacillati</taxon>
        <taxon>Bacillota</taxon>
        <taxon>Clostridia</taxon>
        <taxon>Eubacteriales</taxon>
        <taxon>Oscillospiraceae</taxon>
        <taxon>Merdimmobilis</taxon>
    </lineage>
</organism>
<dbReference type="EMBL" id="JACJKY010000006">
    <property type="protein sequence ID" value="MBM6920543.1"/>
    <property type="molecule type" value="Genomic_DNA"/>
</dbReference>
<dbReference type="SUPFAM" id="SSF52218">
    <property type="entry name" value="Flavoproteins"/>
    <property type="match status" value="1"/>
</dbReference>
<dbReference type="InterPro" id="IPR029039">
    <property type="entry name" value="Flavoprotein-like_sf"/>
</dbReference>
<sequence length="179" mass="19465">MSKNILVIRTSLRNNSNSDLLADSFIKGAESAGNHVEDITLKEKTIAFCKGCLACQKTKQCVIHDDAVKIADQMCSADVIVFATPIYYYEMSGQMKTILDRANSLFARDYAFREIYLLTTAAEDEAYVPEKAVSGLNGWIDCFEKAALAGTVFAGGVGGAGDIANHPMLQKAYEMGMNV</sequence>
<gene>
    <name evidence="4" type="ORF">H6A12_05155</name>
</gene>